<comment type="caution">
    <text evidence="4">The sequence shown here is derived from an EMBL/GenBank/DDBJ whole genome shotgun (WGS) entry which is preliminary data.</text>
</comment>
<dbReference type="Pfam" id="PF13439">
    <property type="entry name" value="Glyco_transf_4"/>
    <property type="match status" value="1"/>
</dbReference>
<feature type="domain" description="Glycosyltransferase subfamily 4-like N-terminal" evidence="3">
    <location>
        <begin position="20"/>
        <end position="188"/>
    </location>
</feature>
<evidence type="ECO:0008006" key="6">
    <source>
        <dbReference type="Google" id="ProtNLM"/>
    </source>
</evidence>
<dbReference type="SUPFAM" id="SSF53756">
    <property type="entry name" value="UDP-Glycosyltransferase/glycogen phosphorylase"/>
    <property type="match status" value="1"/>
</dbReference>
<dbReference type="PANTHER" id="PTHR46401:SF2">
    <property type="entry name" value="GLYCOSYLTRANSFERASE WBBK-RELATED"/>
    <property type="match status" value="1"/>
</dbReference>
<dbReference type="Gene3D" id="3.40.50.2000">
    <property type="entry name" value="Glycogen Phosphorylase B"/>
    <property type="match status" value="2"/>
</dbReference>
<gene>
    <name evidence="4" type="ORF">A2264_04185</name>
</gene>
<name>A0A1F4W0N5_UNCKA</name>
<reference evidence="4 5" key="1">
    <citation type="journal article" date="2016" name="Nat. Commun.">
        <title>Thousands of microbial genomes shed light on interconnected biogeochemical processes in an aquifer system.</title>
        <authorList>
            <person name="Anantharaman K."/>
            <person name="Brown C.T."/>
            <person name="Hug L.A."/>
            <person name="Sharon I."/>
            <person name="Castelle C.J."/>
            <person name="Probst A.J."/>
            <person name="Thomas B.C."/>
            <person name="Singh A."/>
            <person name="Wilkins M.J."/>
            <person name="Karaoz U."/>
            <person name="Brodie E.L."/>
            <person name="Williams K.H."/>
            <person name="Hubbard S.S."/>
            <person name="Banfield J.F."/>
        </authorList>
    </citation>
    <scope>NUCLEOTIDE SEQUENCE [LARGE SCALE GENOMIC DNA]</scope>
</reference>
<dbReference type="InterPro" id="IPR001296">
    <property type="entry name" value="Glyco_trans_1"/>
</dbReference>
<dbReference type="EMBL" id="MEVT01000012">
    <property type="protein sequence ID" value="OGC62838.1"/>
    <property type="molecule type" value="Genomic_DNA"/>
</dbReference>
<dbReference type="CDD" id="cd03801">
    <property type="entry name" value="GT4_PimA-like"/>
    <property type="match status" value="1"/>
</dbReference>
<evidence type="ECO:0000256" key="1">
    <source>
        <dbReference type="ARBA" id="ARBA00022679"/>
    </source>
</evidence>
<dbReference type="InterPro" id="IPR028098">
    <property type="entry name" value="Glyco_trans_4-like_N"/>
</dbReference>
<proteinExistence type="predicted"/>
<feature type="domain" description="Glycosyl transferase family 1" evidence="2">
    <location>
        <begin position="197"/>
        <end position="347"/>
    </location>
</feature>
<evidence type="ECO:0000259" key="2">
    <source>
        <dbReference type="Pfam" id="PF00534"/>
    </source>
</evidence>
<keyword evidence="1" id="KW-0808">Transferase</keyword>
<accession>A0A1F4W0N5</accession>
<protein>
    <recommendedName>
        <fullName evidence="6">Glycosyl transferase family 1 domain-containing protein</fullName>
    </recommendedName>
</protein>
<dbReference type="PANTHER" id="PTHR46401">
    <property type="entry name" value="GLYCOSYLTRANSFERASE WBBK-RELATED"/>
    <property type="match status" value="1"/>
</dbReference>
<evidence type="ECO:0000313" key="4">
    <source>
        <dbReference type="EMBL" id="OGC62838.1"/>
    </source>
</evidence>
<dbReference type="GO" id="GO:0016757">
    <property type="term" value="F:glycosyltransferase activity"/>
    <property type="evidence" value="ECO:0007669"/>
    <property type="project" value="InterPro"/>
</dbReference>
<evidence type="ECO:0000313" key="5">
    <source>
        <dbReference type="Proteomes" id="UP000176614"/>
    </source>
</evidence>
<dbReference type="AlphaFoldDB" id="A0A1F4W0N5"/>
<evidence type="ECO:0000259" key="3">
    <source>
        <dbReference type="Pfam" id="PF13439"/>
    </source>
</evidence>
<dbReference type="Proteomes" id="UP000176614">
    <property type="component" value="Unassembled WGS sequence"/>
</dbReference>
<organism evidence="4 5">
    <name type="scientific">candidate division WWE3 bacterium RIFOXYA2_FULL_46_9</name>
    <dbReference type="NCBI Taxonomy" id="1802636"/>
    <lineage>
        <taxon>Bacteria</taxon>
        <taxon>Katanobacteria</taxon>
    </lineage>
</organism>
<sequence>MKVVFISGMLPVGHYSQSITSGLANNPGIELIVYADKDPKNLEIQGCGEIKLVWSKSLSYVYEILRQVLADKPDLIHLQHELNMYGGLITAMFFPLLLLMLKIMGFKTVVTVHAAVYKKQIDHELIRIFHQNPKYVKPFMVSLAFHYIYKSISLLSGRQIVHTELTRKIISTDYGVDAKRVKVIPIAIPQKRLRNLPKEHYFFYFGYMARRKGLGYLLDGFQKYLTANPHSDFRLILAGGIIKGQEEAFDEIKNQIEGTAMKGKVEMKGFINMEQQDDLYEKAYAVCNPAILSMGSSGPLFHAASYGKCVIATKIGHFIEDLDHLKTGYLIENDKWHDAFKYIAENPEVVKQIEQATLKKAKERSPENTARIYLEWYREAIGK</sequence>
<dbReference type="Pfam" id="PF00534">
    <property type="entry name" value="Glycos_transf_1"/>
    <property type="match status" value="1"/>
</dbReference>